<dbReference type="InterPro" id="IPR006694">
    <property type="entry name" value="Fatty_acid_hydroxylase"/>
</dbReference>
<keyword evidence="8" id="KW-1185">Reference proteome</keyword>
<organism evidence="7 8">
    <name type="scientific">Chitinophaga agrisoli</name>
    <dbReference type="NCBI Taxonomy" id="2607653"/>
    <lineage>
        <taxon>Bacteria</taxon>
        <taxon>Pseudomonadati</taxon>
        <taxon>Bacteroidota</taxon>
        <taxon>Chitinophagia</taxon>
        <taxon>Chitinophagales</taxon>
        <taxon>Chitinophagaceae</taxon>
        <taxon>Chitinophaga</taxon>
    </lineage>
</organism>
<dbReference type="AlphaFoldDB" id="A0A5B2VUT0"/>
<gene>
    <name evidence="7" type="ORF">F0L74_13655</name>
</gene>
<evidence type="ECO:0000256" key="2">
    <source>
        <dbReference type="ARBA" id="ARBA00022692"/>
    </source>
</evidence>
<evidence type="ECO:0000256" key="4">
    <source>
        <dbReference type="ARBA" id="ARBA00023136"/>
    </source>
</evidence>
<evidence type="ECO:0000313" key="8">
    <source>
        <dbReference type="Proteomes" id="UP000324611"/>
    </source>
</evidence>
<feature type="transmembrane region" description="Helical" evidence="5">
    <location>
        <begin position="83"/>
        <end position="101"/>
    </location>
</feature>
<comment type="caution">
    <text evidence="7">The sequence shown here is derived from an EMBL/GenBank/DDBJ whole genome shotgun (WGS) entry which is preliminary data.</text>
</comment>
<evidence type="ECO:0000313" key="7">
    <source>
        <dbReference type="EMBL" id="KAA2243533.1"/>
    </source>
</evidence>
<dbReference type="RefSeq" id="WP_149838408.1">
    <property type="nucleotide sequence ID" value="NZ_VUOC01000002.1"/>
</dbReference>
<reference evidence="7 8" key="1">
    <citation type="submission" date="2019-09" db="EMBL/GenBank/DDBJ databases">
        <title>Chitinophaga ginsengihumi sp. nov., isolated from soil of ginseng rhizosphere.</title>
        <authorList>
            <person name="Lee J."/>
        </authorList>
    </citation>
    <scope>NUCLEOTIDE SEQUENCE [LARGE SCALE GENOMIC DNA]</scope>
    <source>
        <strain evidence="7 8">BN140078</strain>
    </source>
</reference>
<dbReference type="GO" id="GO:0005506">
    <property type="term" value="F:iron ion binding"/>
    <property type="evidence" value="ECO:0007669"/>
    <property type="project" value="InterPro"/>
</dbReference>
<keyword evidence="4 5" id="KW-0472">Membrane</keyword>
<dbReference type="GO" id="GO:0008610">
    <property type="term" value="P:lipid biosynthetic process"/>
    <property type="evidence" value="ECO:0007669"/>
    <property type="project" value="InterPro"/>
</dbReference>
<feature type="transmembrane region" description="Helical" evidence="5">
    <location>
        <begin position="43"/>
        <end position="63"/>
    </location>
</feature>
<dbReference type="Proteomes" id="UP000324611">
    <property type="component" value="Unassembled WGS sequence"/>
</dbReference>
<evidence type="ECO:0000256" key="3">
    <source>
        <dbReference type="ARBA" id="ARBA00022989"/>
    </source>
</evidence>
<evidence type="ECO:0000259" key="6">
    <source>
        <dbReference type="Pfam" id="PF04116"/>
    </source>
</evidence>
<name>A0A5B2VUT0_9BACT</name>
<dbReference type="Pfam" id="PF04116">
    <property type="entry name" value="FA_hydroxylase"/>
    <property type="match status" value="1"/>
</dbReference>
<feature type="domain" description="Fatty acid hydroxylase" evidence="6">
    <location>
        <begin position="88"/>
        <end position="221"/>
    </location>
</feature>
<keyword evidence="2 5" id="KW-0812">Transmembrane</keyword>
<feature type="transmembrane region" description="Helical" evidence="5">
    <location>
        <begin position="6"/>
        <end position="22"/>
    </location>
</feature>
<dbReference type="EMBL" id="VUOC01000002">
    <property type="protein sequence ID" value="KAA2243533.1"/>
    <property type="molecule type" value="Genomic_DNA"/>
</dbReference>
<comment type="subcellular location">
    <subcellularLocation>
        <location evidence="1">Membrane</location>
    </subcellularLocation>
</comment>
<sequence>MDNIVYYTTSILLLTVVVLVILERKFPYTKGLPFFRKGFWIDLVWYTIIQSYFLKILIFDYIIQPVDRTWHLSSLQLVANWPLWTQVLFFLVTHDLYIYWFHRWQHHSKILWRTHEAHHSVTEVDWLAGSRSHVVEIIINQTIEFAPIILLGANPLVVPIKALIDAVWGMYIHSNINVKSGKLQYFINGPEMHQWHHADYQEVFYANFSTKFAVWDWLFGTAYLPDKKPEVFGLPYVYPKDYFVQHVFSVKRISEDDLLRYKWFNKYYHLRPNIMKWLGRQQQELLKPNANVEPVTQGK</sequence>
<evidence type="ECO:0000256" key="1">
    <source>
        <dbReference type="ARBA" id="ARBA00004370"/>
    </source>
</evidence>
<dbReference type="InterPro" id="IPR050307">
    <property type="entry name" value="Sterol_Desaturase_Related"/>
</dbReference>
<keyword evidence="3 5" id="KW-1133">Transmembrane helix</keyword>
<dbReference type="GO" id="GO:0016020">
    <property type="term" value="C:membrane"/>
    <property type="evidence" value="ECO:0007669"/>
    <property type="project" value="UniProtKB-SubCell"/>
</dbReference>
<evidence type="ECO:0000256" key="5">
    <source>
        <dbReference type="SAM" id="Phobius"/>
    </source>
</evidence>
<reference evidence="7 8" key="2">
    <citation type="submission" date="2019-09" db="EMBL/GenBank/DDBJ databases">
        <authorList>
            <person name="Jin C."/>
        </authorList>
    </citation>
    <scope>NUCLEOTIDE SEQUENCE [LARGE SCALE GENOMIC DNA]</scope>
    <source>
        <strain evidence="7 8">BN140078</strain>
    </source>
</reference>
<accession>A0A5B2VUT0</accession>
<dbReference type="GO" id="GO:0016491">
    <property type="term" value="F:oxidoreductase activity"/>
    <property type="evidence" value="ECO:0007669"/>
    <property type="project" value="InterPro"/>
</dbReference>
<protein>
    <submittedName>
        <fullName evidence="7">Sterol desaturase family protein</fullName>
    </submittedName>
</protein>
<proteinExistence type="predicted"/>
<dbReference type="PANTHER" id="PTHR11863">
    <property type="entry name" value="STEROL DESATURASE"/>
    <property type="match status" value="1"/>
</dbReference>